<dbReference type="EMBL" id="FRBT01000002">
    <property type="protein sequence ID" value="SHL65137.1"/>
    <property type="molecule type" value="Genomic_DNA"/>
</dbReference>
<dbReference type="OrthoDB" id="594147at2"/>
<evidence type="ECO:0000259" key="4">
    <source>
        <dbReference type="Pfam" id="PF26002"/>
    </source>
</evidence>
<feature type="domain" description="AprE-like beta-barrel" evidence="4">
    <location>
        <begin position="266"/>
        <end position="350"/>
    </location>
</feature>
<reference evidence="6" key="1">
    <citation type="submission" date="2016-11" db="EMBL/GenBank/DDBJ databases">
        <authorList>
            <person name="Varghese N."/>
            <person name="Submissions S."/>
        </authorList>
    </citation>
    <scope>NUCLEOTIDE SEQUENCE [LARGE SCALE GENOMIC DNA]</scope>
    <source>
        <strain evidence="6">DSM 24724</strain>
    </source>
</reference>
<accession>A0A1M7CDA9</accession>
<dbReference type="Pfam" id="PF26002">
    <property type="entry name" value="Beta-barrel_AprE"/>
    <property type="match status" value="1"/>
</dbReference>
<dbReference type="PANTHER" id="PTHR30386">
    <property type="entry name" value="MEMBRANE FUSION SUBUNIT OF EMRAB-TOLC MULTIDRUG EFFLUX PUMP"/>
    <property type="match status" value="1"/>
</dbReference>
<keyword evidence="6" id="KW-1185">Reference proteome</keyword>
<keyword evidence="2" id="KW-0472">Membrane</keyword>
<protein>
    <submittedName>
        <fullName evidence="5">HlyD family secretion protein</fullName>
    </submittedName>
</protein>
<organism evidence="5 6">
    <name type="scientific">Flavobacterium chilense</name>
    <dbReference type="NCBI Taxonomy" id="946677"/>
    <lineage>
        <taxon>Bacteria</taxon>
        <taxon>Pseudomonadati</taxon>
        <taxon>Bacteroidota</taxon>
        <taxon>Flavobacteriia</taxon>
        <taxon>Flavobacteriales</taxon>
        <taxon>Flavobacteriaceae</taxon>
        <taxon>Flavobacterium</taxon>
    </lineage>
</organism>
<sequence length="380" mass="43072">MNFSSDPINTLENLVSKNKTKSFSIYLIILLFIIVFLGLLPVIKIDISSQSRGIIRSKTDNVPVSTMVSGRINWIDLKNNAFVKKGDTLLRISKENLESDKKTQDTLSESVSVLLDDISALLQNKTNHLLTAAAREDLLKFQFGKNELQSKISQAQISHDRNKILYDKEIIAKADFEKLEYELRLARQALQSYVSQQKLTWENQKRDLEDRLKNLNGTVAKINAESNNYIVLAPVSGTIENYSGIQKGSFINASQSIATISSTDHLLVECNVSPNDIGLIKKNQKVKFQLDAFNYNQWGLLEGKVIDIDRNITLQNDQAFFKVRCALNSKTLELKSGYQANVSKGMTLTTRYIITRRSLFDLLFDKIDNWLNPKQISNSK</sequence>
<name>A0A1M7CDA9_9FLAO</name>
<keyword evidence="2" id="KW-0812">Transmembrane</keyword>
<dbReference type="SUPFAM" id="SSF111369">
    <property type="entry name" value="HlyD-like secretion proteins"/>
    <property type="match status" value="1"/>
</dbReference>
<dbReference type="InterPro" id="IPR058625">
    <property type="entry name" value="MdtA-like_BSH"/>
</dbReference>
<feature type="coiled-coil region" evidence="1">
    <location>
        <begin position="198"/>
        <end position="225"/>
    </location>
</feature>
<dbReference type="Pfam" id="PF25917">
    <property type="entry name" value="BSH_RND"/>
    <property type="match status" value="1"/>
</dbReference>
<dbReference type="AlphaFoldDB" id="A0A1M7CDA9"/>
<feature type="transmembrane region" description="Helical" evidence="2">
    <location>
        <begin position="23"/>
        <end position="43"/>
    </location>
</feature>
<dbReference type="InterPro" id="IPR058982">
    <property type="entry name" value="Beta-barrel_AprE"/>
</dbReference>
<dbReference type="PANTHER" id="PTHR30386:SF28">
    <property type="entry name" value="EXPORTED PROTEIN"/>
    <property type="match status" value="1"/>
</dbReference>
<evidence type="ECO:0000256" key="2">
    <source>
        <dbReference type="SAM" id="Phobius"/>
    </source>
</evidence>
<proteinExistence type="predicted"/>
<evidence type="ECO:0000256" key="1">
    <source>
        <dbReference type="SAM" id="Coils"/>
    </source>
</evidence>
<dbReference type="InterPro" id="IPR050739">
    <property type="entry name" value="MFP"/>
</dbReference>
<evidence type="ECO:0000313" key="6">
    <source>
        <dbReference type="Proteomes" id="UP000184028"/>
    </source>
</evidence>
<dbReference type="Proteomes" id="UP000184028">
    <property type="component" value="Unassembled WGS sequence"/>
</dbReference>
<dbReference type="STRING" id="946677.SAMN05444484_102109"/>
<dbReference type="Gene3D" id="2.40.30.170">
    <property type="match status" value="1"/>
</dbReference>
<feature type="domain" description="Multidrug resistance protein MdtA-like barrel-sandwich hybrid" evidence="3">
    <location>
        <begin position="62"/>
        <end position="260"/>
    </location>
</feature>
<evidence type="ECO:0000313" key="5">
    <source>
        <dbReference type="EMBL" id="SHL65137.1"/>
    </source>
</evidence>
<dbReference type="RefSeq" id="WP_082815710.1">
    <property type="nucleotide sequence ID" value="NZ_FRBT01000002.1"/>
</dbReference>
<dbReference type="Gene3D" id="2.40.50.100">
    <property type="match status" value="1"/>
</dbReference>
<gene>
    <name evidence="5" type="ORF">SAMN05444484_102109</name>
</gene>
<keyword evidence="2" id="KW-1133">Transmembrane helix</keyword>
<keyword evidence="1" id="KW-0175">Coiled coil</keyword>
<evidence type="ECO:0000259" key="3">
    <source>
        <dbReference type="Pfam" id="PF25917"/>
    </source>
</evidence>